<keyword evidence="1" id="KW-1133">Transmembrane helix</keyword>
<protein>
    <recommendedName>
        <fullName evidence="4">Cell division protein</fullName>
    </recommendedName>
</protein>
<feature type="transmembrane region" description="Helical" evidence="1">
    <location>
        <begin position="71"/>
        <end position="88"/>
    </location>
</feature>
<organism evidence="2 3">
    <name type="scientific">Lactiplantibacillus pentosus DSM 20314</name>
    <dbReference type="NCBI Taxonomy" id="1423791"/>
    <lineage>
        <taxon>Bacteria</taxon>
        <taxon>Bacillati</taxon>
        <taxon>Bacillota</taxon>
        <taxon>Bacilli</taxon>
        <taxon>Lactobacillales</taxon>
        <taxon>Lactobacillaceae</taxon>
        <taxon>Lactiplantibacillus</taxon>
    </lineage>
</organism>
<keyword evidence="1" id="KW-0472">Membrane</keyword>
<reference evidence="2 3" key="1">
    <citation type="journal article" date="2015" name="Genome Announc.">
        <title>Expanding the biotechnology potential of lactobacilli through comparative genomics of 213 strains and associated genera.</title>
        <authorList>
            <person name="Sun Z."/>
            <person name="Harris H.M."/>
            <person name="McCann A."/>
            <person name="Guo C."/>
            <person name="Argimon S."/>
            <person name="Zhang W."/>
            <person name="Yang X."/>
            <person name="Jeffery I.B."/>
            <person name="Cooney J.C."/>
            <person name="Kagawa T.F."/>
            <person name="Liu W."/>
            <person name="Song Y."/>
            <person name="Salvetti E."/>
            <person name="Wrobel A."/>
            <person name="Rasinkangas P."/>
            <person name="Parkhill J."/>
            <person name="Rea M.C."/>
            <person name="O'Sullivan O."/>
            <person name="Ritari J."/>
            <person name="Douillard F.P."/>
            <person name="Paul Ross R."/>
            <person name="Yang R."/>
            <person name="Briner A.E."/>
            <person name="Felis G.E."/>
            <person name="de Vos W.M."/>
            <person name="Barrangou R."/>
            <person name="Klaenhammer T.R."/>
            <person name="Caufield P.W."/>
            <person name="Cui Y."/>
            <person name="Zhang H."/>
            <person name="O'Toole P.W."/>
        </authorList>
    </citation>
    <scope>NUCLEOTIDE SEQUENCE [LARGE SCALE GENOMIC DNA]</scope>
    <source>
        <strain evidence="2 3">DSM 20314</strain>
    </source>
</reference>
<feature type="transmembrane region" description="Helical" evidence="1">
    <location>
        <begin position="215"/>
        <end position="238"/>
    </location>
</feature>
<name>A0A837R829_LACPE</name>
<dbReference type="RefSeq" id="WP_050338653.1">
    <property type="nucleotide sequence ID" value="NZ_AZCU01000013.1"/>
</dbReference>
<feature type="transmembrane region" description="Helical" evidence="1">
    <location>
        <begin position="124"/>
        <end position="141"/>
    </location>
</feature>
<comment type="caution">
    <text evidence="2">The sequence shown here is derived from an EMBL/GenBank/DDBJ whole genome shotgun (WGS) entry which is preliminary data.</text>
</comment>
<dbReference type="EMBL" id="AZCU01000013">
    <property type="protein sequence ID" value="KRK23746.1"/>
    <property type="molecule type" value="Genomic_DNA"/>
</dbReference>
<feature type="transmembrane region" description="Helical" evidence="1">
    <location>
        <begin position="7"/>
        <end position="24"/>
    </location>
</feature>
<feature type="transmembrane region" description="Helical" evidence="1">
    <location>
        <begin position="339"/>
        <end position="355"/>
    </location>
</feature>
<accession>A0A837R829</accession>
<dbReference type="AlphaFoldDB" id="A0A837R829"/>
<evidence type="ECO:0000313" key="2">
    <source>
        <dbReference type="EMBL" id="KRK23746.1"/>
    </source>
</evidence>
<feature type="transmembrane region" description="Helical" evidence="1">
    <location>
        <begin position="275"/>
        <end position="292"/>
    </location>
</feature>
<keyword evidence="1" id="KW-0812">Transmembrane</keyword>
<sequence length="583" mass="65391">MRKHKTAIVVIALAVLVMCSPLLLNNHALLGVDGYFQYNRIYEAALQLKNHNFSFINLYSFQQAGRVVNSLYSPLITYIAGALLLLVGNWFRFQILSLAIVYFTSGMLMYAAGQRLHFSKRVSIALGVIFLSSNVVYGFLFGVTWRSIAFGLLPLLVGPILDLYAGKWELLPMLKLGIYIGLLAQFQILTVALVLPFLVPFFIHGLWRTKFEVSGLLNFVAAVLLAVLLSLDTILPLLEVYRGNTLIPPVAMDMAPNASLIFQPIYNGVDSNSDIVLTIIVYALLTGLVVFWHRLTPFTKLFATVSTVYLVIGTTLFPWDLMQKSFPLLQSFLQMPRRITLIGTPFMLLATVLVYREVAHTQTSETLHRSIGIAATCLSLISLILCTQKVSQNVHFTIADSTPLAQGLQTADGNVHSRLKYIKQLQPAFHTRKLGQLIDDADRTTPDYVPVTHKVVTDPDVYHAYTRNFSKQKSRFKHQVIRDGIKLTWHAKHAKVQTLPVVAYRRTVLVLNGKRVTSAQIKHHWIGNIGLKQRRGKNVLIIRYQSSFVTKLGTVLAIVAWIGVLIAWPITIRQSRRSAAAEQ</sequence>
<proteinExistence type="predicted"/>
<evidence type="ECO:0000313" key="3">
    <source>
        <dbReference type="Proteomes" id="UP000051020"/>
    </source>
</evidence>
<dbReference type="GeneID" id="49394031"/>
<evidence type="ECO:0000256" key="1">
    <source>
        <dbReference type="SAM" id="Phobius"/>
    </source>
</evidence>
<gene>
    <name evidence="2" type="ORF">FD24_GL000715</name>
</gene>
<evidence type="ECO:0008006" key="4">
    <source>
        <dbReference type="Google" id="ProtNLM"/>
    </source>
</evidence>
<feature type="transmembrane region" description="Helical" evidence="1">
    <location>
        <begin position="178"/>
        <end position="203"/>
    </location>
</feature>
<feature type="transmembrane region" description="Helical" evidence="1">
    <location>
        <begin position="148"/>
        <end position="166"/>
    </location>
</feature>
<feature type="transmembrane region" description="Helical" evidence="1">
    <location>
        <begin position="95"/>
        <end position="112"/>
    </location>
</feature>
<dbReference type="Proteomes" id="UP000051020">
    <property type="component" value="Unassembled WGS sequence"/>
</dbReference>
<feature type="transmembrane region" description="Helical" evidence="1">
    <location>
        <begin position="548"/>
        <end position="568"/>
    </location>
</feature>
<feature type="transmembrane region" description="Helical" evidence="1">
    <location>
        <begin position="301"/>
        <end position="319"/>
    </location>
</feature>